<dbReference type="Gene3D" id="1.10.760.10">
    <property type="entry name" value="Cytochrome c-like domain"/>
    <property type="match status" value="2"/>
</dbReference>
<dbReference type="InterPro" id="IPR036909">
    <property type="entry name" value="Cyt_c-like_dom_sf"/>
</dbReference>
<dbReference type="InterPro" id="IPR050597">
    <property type="entry name" value="Cytochrome_c_Oxidase_Subunit"/>
</dbReference>
<gene>
    <name evidence="6" type="ORF">IPN02_14830</name>
</gene>
<evidence type="ECO:0000256" key="3">
    <source>
        <dbReference type="ARBA" id="ARBA00023004"/>
    </source>
</evidence>
<dbReference type="GO" id="GO:0046872">
    <property type="term" value="F:metal ion binding"/>
    <property type="evidence" value="ECO:0007669"/>
    <property type="project" value="UniProtKB-KW"/>
</dbReference>
<comment type="caution">
    <text evidence="6">The sequence shown here is derived from an EMBL/GenBank/DDBJ whole genome shotgun (WGS) entry which is preliminary data.</text>
</comment>
<evidence type="ECO:0000313" key="6">
    <source>
        <dbReference type="EMBL" id="MBK9298075.1"/>
    </source>
</evidence>
<evidence type="ECO:0000256" key="2">
    <source>
        <dbReference type="ARBA" id="ARBA00022723"/>
    </source>
</evidence>
<keyword evidence="2 4" id="KW-0479">Metal-binding</keyword>
<dbReference type="PANTHER" id="PTHR33751">
    <property type="entry name" value="CBB3-TYPE CYTOCHROME C OXIDASE SUBUNIT FIXP"/>
    <property type="match status" value="1"/>
</dbReference>
<dbReference type="PROSITE" id="PS51007">
    <property type="entry name" value="CYTC"/>
    <property type="match status" value="2"/>
</dbReference>
<evidence type="ECO:0000256" key="4">
    <source>
        <dbReference type="PROSITE-ProRule" id="PRU00433"/>
    </source>
</evidence>
<evidence type="ECO:0000259" key="5">
    <source>
        <dbReference type="PROSITE" id="PS51007"/>
    </source>
</evidence>
<dbReference type="GO" id="GO:0009055">
    <property type="term" value="F:electron transfer activity"/>
    <property type="evidence" value="ECO:0007669"/>
    <property type="project" value="InterPro"/>
</dbReference>
<feature type="domain" description="Cytochrome c" evidence="5">
    <location>
        <begin position="151"/>
        <end position="229"/>
    </location>
</feature>
<name>A0A936NDP4_9ACTN</name>
<dbReference type="GO" id="GO:0020037">
    <property type="term" value="F:heme binding"/>
    <property type="evidence" value="ECO:0007669"/>
    <property type="project" value="InterPro"/>
</dbReference>
<dbReference type="Pfam" id="PF13442">
    <property type="entry name" value="Cytochrome_CBB3"/>
    <property type="match status" value="1"/>
</dbReference>
<organism evidence="6 7">
    <name type="scientific">Candidatus Neomicrothrix subdominans</name>
    <dbReference type="NCBI Taxonomy" id="2954438"/>
    <lineage>
        <taxon>Bacteria</taxon>
        <taxon>Bacillati</taxon>
        <taxon>Actinomycetota</taxon>
        <taxon>Acidimicrobiia</taxon>
        <taxon>Acidimicrobiales</taxon>
        <taxon>Microthrixaceae</taxon>
        <taxon>Candidatus Neomicrothrix</taxon>
    </lineage>
</organism>
<dbReference type="PANTHER" id="PTHR33751:SF13">
    <property type="entry name" value="CYTOCHROME BC1 COMPLEX CYTOCHROME C SUBUNIT"/>
    <property type="match status" value="1"/>
</dbReference>
<dbReference type="Proteomes" id="UP000727993">
    <property type="component" value="Unassembled WGS sequence"/>
</dbReference>
<dbReference type="InterPro" id="IPR009056">
    <property type="entry name" value="Cyt_c-like_dom"/>
</dbReference>
<proteinExistence type="predicted"/>
<feature type="domain" description="Cytochrome c" evidence="5">
    <location>
        <begin position="50"/>
        <end position="134"/>
    </location>
</feature>
<dbReference type="SUPFAM" id="SSF46626">
    <property type="entry name" value="Cytochrome c"/>
    <property type="match status" value="2"/>
</dbReference>
<reference evidence="6 7" key="1">
    <citation type="submission" date="2020-10" db="EMBL/GenBank/DDBJ databases">
        <title>Connecting structure to function with the recovery of over 1000 high-quality activated sludge metagenome-assembled genomes encoding full-length rRNA genes using long-read sequencing.</title>
        <authorList>
            <person name="Singleton C.M."/>
            <person name="Petriglieri F."/>
            <person name="Kristensen J.M."/>
            <person name="Kirkegaard R.H."/>
            <person name="Michaelsen T.Y."/>
            <person name="Andersen M.H."/>
            <person name="Karst S.M."/>
            <person name="Dueholm M.S."/>
            <person name="Nielsen P.H."/>
            <person name="Albertsen M."/>
        </authorList>
    </citation>
    <scope>NUCLEOTIDE SEQUENCE [LARGE SCALE GENOMIC DNA]</scope>
    <source>
        <strain evidence="6">Lyne_18-Q3-R50-59_MAXAC.006</strain>
    </source>
</reference>
<evidence type="ECO:0000313" key="7">
    <source>
        <dbReference type="Proteomes" id="UP000727993"/>
    </source>
</evidence>
<accession>A0A936NDP4</accession>
<evidence type="ECO:0000256" key="1">
    <source>
        <dbReference type="ARBA" id="ARBA00022617"/>
    </source>
</evidence>
<dbReference type="EMBL" id="JADJZA010000008">
    <property type="protein sequence ID" value="MBK9298075.1"/>
    <property type="molecule type" value="Genomic_DNA"/>
</dbReference>
<dbReference type="Pfam" id="PF00034">
    <property type="entry name" value="Cytochrom_C"/>
    <property type="match status" value="1"/>
</dbReference>
<protein>
    <submittedName>
        <fullName evidence="6">C-type cytochrome</fullName>
    </submittedName>
</protein>
<dbReference type="AlphaFoldDB" id="A0A936NDP4"/>
<sequence>MPRRVWAQLALGATMVAAVFALTGGVGAVAPPNAPLPASALPTAGTADDALVKAGRDLFVTGCATCHGVDAKGRTLEGGVKAPSLYGVGEASADFQIRTGRMPLASPNAQAVRKPTAYPDDEIEALVAYVGTLVGPGGPGPAIPEVDVSNPDLALGGELFRANCAACHNAAGSGGALSQGRAAPTLWDASATELVEAMRTGPGQMPVFGPDTLSRSEADNIAAYALTLNDREGRGGFDLGAVGPVPEGFVAWVALTTVLFGAMRWITRKPRHAKSGDDRGEQ</sequence>
<keyword evidence="3 4" id="KW-0408">Iron</keyword>
<keyword evidence="1 4" id="KW-0349">Heme</keyword>